<dbReference type="CDD" id="cd02440">
    <property type="entry name" value="AdoMet_MTases"/>
    <property type="match status" value="1"/>
</dbReference>
<dbReference type="PANTHER" id="PTHR43861">
    <property type="entry name" value="TRANS-ACONITATE 2-METHYLTRANSFERASE-RELATED"/>
    <property type="match status" value="1"/>
</dbReference>
<proteinExistence type="predicted"/>
<dbReference type="EMBL" id="AP021875">
    <property type="protein sequence ID" value="BBO72971.1"/>
    <property type="molecule type" value="Genomic_DNA"/>
</dbReference>
<dbReference type="OrthoDB" id="9769602at2"/>
<dbReference type="KEGG" id="dwd:DSCW_03880"/>
<evidence type="ECO:0000259" key="2">
    <source>
        <dbReference type="Pfam" id="PF13649"/>
    </source>
</evidence>
<gene>
    <name evidence="3" type="ORF">DSCW_03880</name>
</gene>
<organism evidence="3 4">
    <name type="scientific">Desulfosarcina widdelii</name>
    <dbReference type="NCBI Taxonomy" id="947919"/>
    <lineage>
        <taxon>Bacteria</taxon>
        <taxon>Pseudomonadati</taxon>
        <taxon>Thermodesulfobacteriota</taxon>
        <taxon>Desulfobacteria</taxon>
        <taxon>Desulfobacterales</taxon>
        <taxon>Desulfosarcinaceae</taxon>
        <taxon>Desulfosarcina</taxon>
    </lineage>
</organism>
<evidence type="ECO:0000256" key="1">
    <source>
        <dbReference type="ARBA" id="ARBA00022679"/>
    </source>
</evidence>
<dbReference type="Proteomes" id="UP000427769">
    <property type="component" value="Chromosome"/>
</dbReference>
<dbReference type="RefSeq" id="WP_155302126.1">
    <property type="nucleotide sequence ID" value="NZ_AP021875.1"/>
</dbReference>
<dbReference type="AlphaFoldDB" id="A0A5K7Z0K2"/>
<accession>A0A5K7Z0K2</accession>
<keyword evidence="4" id="KW-1185">Reference proteome</keyword>
<evidence type="ECO:0000313" key="3">
    <source>
        <dbReference type="EMBL" id="BBO72971.1"/>
    </source>
</evidence>
<feature type="domain" description="Methyltransferase" evidence="2">
    <location>
        <begin position="107"/>
        <end position="203"/>
    </location>
</feature>
<evidence type="ECO:0000313" key="4">
    <source>
        <dbReference type="Proteomes" id="UP000427769"/>
    </source>
</evidence>
<reference evidence="3 4" key="1">
    <citation type="submission" date="2019-11" db="EMBL/GenBank/DDBJ databases">
        <title>Comparative genomics of hydrocarbon-degrading Desulfosarcina strains.</title>
        <authorList>
            <person name="Watanabe M."/>
            <person name="Kojima H."/>
            <person name="Fukui M."/>
        </authorList>
    </citation>
    <scope>NUCLEOTIDE SEQUENCE [LARGE SCALE GENOMIC DNA]</scope>
    <source>
        <strain evidence="3 4">PP31</strain>
    </source>
</reference>
<dbReference type="InterPro" id="IPR041698">
    <property type="entry name" value="Methyltransf_25"/>
</dbReference>
<dbReference type="SUPFAM" id="SSF53335">
    <property type="entry name" value="S-adenosyl-L-methionine-dependent methyltransferases"/>
    <property type="match status" value="1"/>
</dbReference>
<dbReference type="Gene3D" id="3.40.50.150">
    <property type="entry name" value="Vaccinia Virus protein VP39"/>
    <property type="match status" value="1"/>
</dbReference>
<name>A0A5K7Z0K2_9BACT</name>
<keyword evidence="1" id="KW-0808">Transferase</keyword>
<protein>
    <recommendedName>
        <fullName evidence="2">Methyltransferase domain-containing protein</fullName>
    </recommendedName>
</protein>
<dbReference type="InterPro" id="IPR029063">
    <property type="entry name" value="SAM-dependent_MTases_sf"/>
</dbReference>
<sequence length="342" mass="40104">MSNYRGKKKLNKYLSGINGLRILKKIVLNPKIPNDIKCNFKTLNAAELKILEATLKNNFFKKEAKGYLYTDVGKKDILDHLEGRLEEDRKFSITWLNSVRKLKGRKVLEIGCGTGASTVALAEQGAVVTAVDIDHDALTVAKKRCEIYRLKVDFLNLNVKEIKNKLFKNKYDFVIFWACLEHMTNSERMIAMKETWEMLPIGGLWCVTDTPNRLYFYDSHTSQLPFFHWLPDDLAIKYANFSPREKFKNAFRDFKPNRDDMINFFRWGRGVSFHEFEMTMKPLSKLNIISCRSIFHRRQGILFFLKSITSSSFRYESFLKKRFPKIHSGFFQPYLNLIIKKD</sequence>
<dbReference type="GO" id="GO:0016740">
    <property type="term" value="F:transferase activity"/>
    <property type="evidence" value="ECO:0007669"/>
    <property type="project" value="UniProtKB-KW"/>
</dbReference>
<dbReference type="Pfam" id="PF13649">
    <property type="entry name" value="Methyltransf_25"/>
    <property type="match status" value="1"/>
</dbReference>